<name>A0A7M1QX97_9ACTO</name>
<keyword evidence="2" id="KW-1185">Reference proteome</keyword>
<evidence type="ECO:0000313" key="2">
    <source>
        <dbReference type="Proteomes" id="UP000595053"/>
    </source>
</evidence>
<gene>
    <name evidence="1" type="ORF">INS88_04445</name>
</gene>
<evidence type="ECO:0000313" key="1">
    <source>
        <dbReference type="EMBL" id="QOR46451.1"/>
    </source>
</evidence>
<dbReference type="InterPro" id="IPR025447">
    <property type="entry name" value="DUF4192"/>
</dbReference>
<dbReference type="AlphaFoldDB" id="A0A7M1QX97"/>
<accession>A0A7M1QX97</accession>
<protein>
    <submittedName>
        <fullName evidence="1">DUF4192 family protein</fullName>
    </submittedName>
</protein>
<dbReference type="RefSeq" id="WP_193327647.1">
    <property type="nucleotide sequence ID" value="NZ_CP053291.1"/>
</dbReference>
<accession>A0A8A5UFX1</accession>
<reference evidence="1 2" key="1">
    <citation type="submission" date="2020-10" db="EMBL/GenBank/DDBJ databases">
        <title>Trueperella pecoris sp. nov. isolated from bovine and porcine specimens.</title>
        <authorList>
            <person name="Schoenecker L."/>
            <person name="Schnydrig P."/>
            <person name="Brodard I."/>
            <person name="Thomann A."/>
            <person name="Hemphill A."/>
            <person name="Rodriguez-Campos S."/>
            <person name="Perreten V."/>
            <person name="Jores J."/>
            <person name="Kittl S."/>
        </authorList>
    </citation>
    <scope>NUCLEOTIDE SEQUENCE [LARGE SCALE GENOMIC DNA]</scope>
    <source>
        <strain evidence="1 2">15A0121</strain>
    </source>
</reference>
<dbReference type="Pfam" id="PF13830">
    <property type="entry name" value="DUF4192"/>
    <property type="match status" value="1"/>
</dbReference>
<organism evidence="1 2">
    <name type="scientific">Trueperella pecoris</name>
    <dbReference type="NCBI Taxonomy" id="2733571"/>
    <lineage>
        <taxon>Bacteria</taxon>
        <taxon>Bacillati</taxon>
        <taxon>Actinomycetota</taxon>
        <taxon>Actinomycetes</taxon>
        <taxon>Actinomycetales</taxon>
        <taxon>Actinomycetaceae</taxon>
        <taxon>Trueperella</taxon>
    </lineage>
</organism>
<dbReference type="Proteomes" id="UP000595053">
    <property type="component" value="Chromosome"/>
</dbReference>
<proteinExistence type="predicted"/>
<dbReference type="EMBL" id="CP063213">
    <property type="protein sequence ID" value="QOR46451.1"/>
    <property type="molecule type" value="Genomic_DNA"/>
</dbReference>
<sequence length="365" mass="39606">MNKIKLNQPHEILAFAPYALGYKPRQSVVLIAMRGAGGLPGGPSARIDAAIVPTGLFDVVLDFIETFDVEDLYIAWYGDDLEQMLSDVDSIDILDMAGLAAQQCIDARNGGQGFVSVGLTDFTQWISGIDARQSRVDTFEELCEAGYIGSFEELNSSAAVAEAVYAGSAPVEDGPTFPRSRAPWSERQEAVAAARQWRSRKGRRGVGLWQTAIDALQEGADPHEAAGTTANMGKLNAALDQILLRDRLILFGVDESMVRLTSVSASQLVRRLAQAHVAPADRVTALISLLEHIGDYSDDDDAAAYAVAAYLAWWADDRERAISNAQMAINSNRHYPLAKLVLHALFVNLPSPAEEAESARVWMAD</sequence>